<feature type="compositionally biased region" description="Basic residues" evidence="1">
    <location>
        <begin position="126"/>
        <end position="136"/>
    </location>
</feature>
<dbReference type="Proteomes" id="UP000799428">
    <property type="component" value="Unassembled WGS sequence"/>
</dbReference>
<evidence type="ECO:0000313" key="2">
    <source>
        <dbReference type="EMBL" id="KAF2707624.1"/>
    </source>
</evidence>
<gene>
    <name evidence="2" type="ORF">K504DRAFT_39908</name>
</gene>
<dbReference type="EMBL" id="MU005773">
    <property type="protein sequence ID" value="KAF2707624.1"/>
    <property type="molecule type" value="Genomic_DNA"/>
</dbReference>
<feature type="region of interest" description="Disordered" evidence="1">
    <location>
        <begin position="118"/>
        <end position="169"/>
    </location>
</feature>
<name>A0A6G1K433_9PLEO</name>
<evidence type="ECO:0000313" key="3">
    <source>
        <dbReference type="Proteomes" id="UP000799428"/>
    </source>
</evidence>
<feature type="compositionally biased region" description="Basic and acidic residues" evidence="1">
    <location>
        <begin position="143"/>
        <end position="169"/>
    </location>
</feature>
<keyword evidence="3" id="KW-1185">Reference proteome</keyword>
<evidence type="ECO:0000256" key="1">
    <source>
        <dbReference type="SAM" id="MobiDB-lite"/>
    </source>
</evidence>
<sequence>MCVWIVLECSPNEATSKTLIQCSLGRNGRVLSSRNIPWHVVKRTRVEMPVHHPAIVSNQSIYALAQFKQATIGRRCGLHLLSLVLLEKEENVLRQPILGGYMHLCMYVPPGFSAQLKEPGLGNEQKKKKKKKKKKCPAPVNDSKQDDKKRATLLEPFPKMERRGRGRDM</sequence>
<protein>
    <submittedName>
        <fullName evidence="2">Uncharacterized protein</fullName>
    </submittedName>
</protein>
<organism evidence="2 3">
    <name type="scientific">Pleomassaria siparia CBS 279.74</name>
    <dbReference type="NCBI Taxonomy" id="1314801"/>
    <lineage>
        <taxon>Eukaryota</taxon>
        <taxon>Fungi</taxon>
        <taxon>Dikarya</taxon>
        <taxon>Ascomycota</taxon>
        <taxon>Pezizomycotina</taxon>
        <taxon>Dothideomycetes</taxon>
        <taxon>Pleosporomycetidae</taxon>
        <taxon>Pleosporales</taxon>
        <taxon>Pleomassariaceae</taxon>
        <taxon>Pleomassaria</taxon>
    </lineage>
</organism>
<dbReference type="AlphaFoldDB" id="A0A6G1K433"/>
<proteinExistence type="predicted"/>
<accession>A0A6G1K433</accession>
<reference evidence="2" key="1">
    <citation type="journal article" date="2020" name="Stud. Mycol.">
        <title>101 Dothideomycetes genomes: a test case for predicting lifestyles and emergence of pathogens.</title>
        <authorList>
            <person name="Haridas S."/>
            <person name="Albert R."/>
            <person name="Binder M."/>
            <person name="Bloem J."/>
            <person name="Labutti K."/>
            <person name="Salamov A."/>
            <person name="Andreopoulos B."/>
            <person name="Baker S."/>
            <person name="Barry K."/>
            <person name="Bills G."/>
            <person name="Bluhm B."/>
            <person name="Cannon C."/>
            <person name="Castanera R."/>
            <person name="Culley D."/>
            <person name="Daum C."/>
            <person name="Ezra D."/>
            <person name="Gonzalez J."/>
            <person name="Henrissat B."/>
            <person name="Kuo A."/>
            <person name="Liang C."/>
            <person name="Lipzen A."/>
            <person name="Lutzoni F."/>
            <person name="Magnuson J."/>
            <person name="Mondo S."/>
            <person name="Nolan M."/>
            <person name="Ohm R."/>
            <person name="Pangilinan J."/>
            <person name="Park H.-J."/>
            <person name="Ramirez L."/>
            <person name="Alfaro M."/>
            <person name="Sun H."/>
            <person name="Tritt A."/>
            <person name="Yoshinaga Y."/>
            <person name="Zwiers L.-H."/>
            <person name="Turgeon B."/>
            <person name="Goodwin S."/>
            <person name="Spatafora J."/>
            <person name="Crous P."/>
            <person name="Grigoriev I."/>
        </authorList>
    </citation>
    <scope>NUCLEOTIDE SEQUENCE</scope>
    <source>
        <strain evidence="2">CBS 279.74</strain>
    </source>
</reference>